<feature type="transmembrane region" description="Helical" evidence="8">
    <location>
        <begin position="77"/>
        <end position="94"/>
    </location>
</feature>
<evidence type="ECO:0000256" key="6">
    <source>
        <dbReference type="ARBA" id="ARBA00023136"/>
    </source>
</evidence>
<reference evidence="11" key="2">
    <citation type="submission" date="2010-01" db="EMBL/GenBank/DDBJ databases">
        <title>The complete genome of Conexibacter woesei DSM 14684.</title>
        <authorList>
            <consortium name="US DOE Joint Genome Institute (JGI-PGF)"/>
            <person name="Lucas S."/>
            <person name="Copeland A."/>
            <person name="Lapidus A."/>
            <person name="Glavina del Rio T."/>
            <person name="Dalin E."/>
            <person name="Tice H."/>
            <person name="Bruce D."/>
            <person name="Goodwin L."/>
            <person name="Pitluck S."/>
            <person name="Kyrpides N."/>
            <person name="Mavromatis K."/>
            <person name="Ivanova N."/>
            <person name="Mikhailova N."/>
            <person name="Chertkov O."/>
            <person name="Brettin T."/>
            <person name="Detter J.C."/>
            <person name="Han C."/>
            <person name="Larimer F."/>
            <person name="Land M."/>
            <person name="Hauser L."/>
            <person name="Markowitz V."/>
            <person name="Cheng J.-F."/>
            <person name="Hugenholtz P."/>
            <person name="Woyke T."/>
            <person name="Wu D."/>
            <person name="Pukall R."/>
            <person name="Steenblock K."/>
            <person name="Schneider S."/>
            <person name="Klenk H.-P."/>
            <person name="Eisen J.A."/>
        </authorList>
    </citation>
    <scope>NUCLEOTIDE SEQUENCE [LARGE SCALE GENOMIC DNA]</scope>
    <source>
        <strain evidence="11">DSM 14684 / CIP 108061 / JCM 11494 / NBRC 100937 / ID131577</strain>
    </source>
</reference>
<feature type="region of interest" description="Disordered" evidence="7">
    <location>
        <begin position="456"/>
        <end position="484"/>
    </location>
</feature>
<keyword evidence="6 8" id="KW-0472">Membrane</keyword>
<dbReference type="RefSeq" id="WP_012935534.1">
    <property type="nucleotide sequence ID" value="NC_013739.1"/>
</dbReference>
<evidence type="ECO:0000259" key="9">
    <source>
        <dbReference type="PROSITE" id="PS50850"/>
    </source>
</evidence>
<gene>
    <name evidence="10" type="ordered locus">Cwoe_4068</name>
</gene>
<organism evidence="10 11">
    <name type="scientific">Conexibacter woesei (strain DSM 14684 / CCUG 47730 / CIP 108061 / JCM 11494 / NBRC 100937 / ID131577)</name>
    <dbReference type="NCBI Taxonomy" id="469383"/>
    <lineage>
        <taxon>Bacteria</taxon>
        <taxon>Bacillati</taxon>
        <taxon>Actinomycetota</taxon>
        <taxon>Thermoleophilia</taxon>
        <taxon>Solirubrobacterales</taxon>
        <taxon>Conexibacteraceae</taxon>
        <taxon>Conexibacter</taxon>
    </lineage>
</organism>
<keyword evidence="4 8" id="KW-0812">Transmembrane</keyword>
<dbReference type="GO" id="GO:0022857">
    <property type="term" value="F:transmembrane transporter activity"/>
    <property type="evidence" value="ECO:0007669"/>
    <property type="project" value="InterPro"/>
</dbReference>
<dbReference type="InterPro" id="IPR011701">
    <property type="entry name" value="MFS"/>
</dbReference>
<feature type="transmembrane region" description="Helical" evidence="8">
    <location>
        <begin position="48"/>
        <end position="65"/>
    </location>
</feature>
<evidence type="ECO:0000256" key="1">
    <source>
        <dbReference type="ARBA" id="ARBA00004651"/>
    </source>
</evidence>
<dbReference type="HOGENOM" id="CLU_000960_28_3_11"/>
<feature type="domain" description="Major facilitator superfamily (MFS) profile" evidence="9">
    <location>
        <begin position="10"/>
        <end position="457"/>
    </location>
</feature>
<proteinExistence type="predicted"/>
<dbReference type="Proteomes" id="UP000008229">
    <property type="component" value="Chromosome"/>
</dbReference>
<sequence length="484" mass="48850" precursor="true">MATARRPTLVLAVLLFAGGTYALSQTLVVTALPLLAEHFDASPEATSWTLTAFLLSGAACIPIVARLGDVYGKRRTLTIVMLVYCVGAAINTVAESLPPLIVGRVLQGAAAGLFPLGFGIVRESFPRERVAGGLGAISAVFGVGAGIGLPLSGLVIDHLSITWLFGIGLLGVPAAAATALLLPESPRVPRQPIDWLGAVLLATSIGSVLLAVTQGNRWGWASAPTVAALATGSLLAVVLVRHTGRTSAPLLDLGMLRDRRVAIANLTIFLVGASMFIAFVLNPQLALTDPAAGFGFGTTPTVAGLLLLSTALSQLVVGPLAGQIGARIGFRALMMGGTVLLVAAGAWMVFLHGHEWDLVIGGLLLGTGIACASAAAANVLADAVPPAQFGVATGMNTVLRTAGGAFGAAIATACLTGHTAAGGEAPAEGAFTLGFAIAAVIGAAAFVAAWRLPRSGGVRRPPASPRRGSSAGARRSRRSSDTPA</sequence>
<feature type="transmembrane region" description="Helical" evidence="8">
    <location>
        <begin position="261"/>
        <end position="281"/>
    </location>
</feature>
<dbReference type="Gene3D" id="1.20.1720.10">
    <property type="entry name" value="Multidrug resistance protein D"/>
    <property type="match status" value="1"/>
</dbReference>
<feature type="transmembrane region" description="Helical" evidence="8">
    <location>
        <begin position="161"/>
        <end position="181"/>
    </location>
</feature>
<dbReference type="InterPro" id="IPR036259">
    <property type="entry name" value="MFS_trans_sf"/>
</dbReference>
<evidence type="ECO:0000256" key="2">
    <source>
        <dbReference type="ARBA" id="ARBA00022448"/>
    </source>
</evidence>
<dbReference type="PANTHER" id="PTHR42718">
    <property type="entry name" value="MAJOR FACILITATOR SUPERFAMILY MULTIDRUG TRANSPORTER MFSC"/>
    <property type="match status" value="1"/>
</dbReference>
<dbReference type="KEGG" id="cwo:Cwoe_4068"/>
<feature type="transmembrane region" description="Helical" evidence="8">
    <location>
        <begin position="358"/>
        <end position="381"/>
    </location>
</feature>
<name>D3F4M6_CONWI</name>
<dbReference type="GO" id="GO:0005886">
    <property type="term" value="C:plasma membrane"/>
    <property type="evidence" value="ECO:0007669"/>
    <property type="project" value="UniProtKB-SubCell"/>
</dbReference>
<feature type="transmembrane region" description="Helical" evidence="8">
    <location>
        <begin position="402"/>
        <end position="423"/>
    </location>
</feature>
<dbReference type="SUPFAM" id="SSF103473">
    <property type="entry name" value="MFS general substrate transporter"/>
    <property type="match status" value="1"/>
</dbReference>
<dbReference type="PANTHER" id="PTHR42718:SF46">
    <property type="entry name" value="BLR6921 PROTEIN"/>
    <property type="match status" value="1"/>
</dbReference>
<keyword evidence="2" id="KW-0813">Transport</keyword>
<evidence type="ECO:0000256" key="8">
    <source>
        <dbReference type="SAM" id="Phobius"/>
    </source>
</evidence>
<dbReference type="CDD" id="cd17504">
    <property type="entry name" value="MFS_MMR_MDR_like"/>
    <property type="match status" value="1"/>
</dbReference>
<dbReference type="AlphaFoldDB" id="D3F4M6"/>
<dbReference type="InterPro" id="IPR020846">
    <property type="entry name" value="MFS_dom"/>
</dbReference>
<feature type="compositionally biased region" description="Low complexity" evidence="7">
    <location>
        <begin position="456"/>
        <end position="473"/>
    </location>
</feature>
<feature type="transmembrane region" description="Helical" evidence="8">
    <location>
        <begin position="301"/>
        <end position="321"/>
    </location>
</feature>
<dbReference type="STRING" id="469383.Cwoe_4068"/>
<protein>
    <submittedName>
        <fullName evidence="10">Major facilitator superfamily MFS_1</fullName>
    </submittedName>
</protein>
<feature type="transmembrane region" description="Helical" evidence="8">
    <location>
        <begin position="100"/>
        <end position="121"/>
    </location>
</feature>
<keyword evidence="3" id="KW-1003">Cell membrane</keyword>
<keyword evidence="5 8" id="KW-1133">Transmembrane helix</keyword>
<dbReference type="Pfam" id="PF07690">
    <property type="entry name" value="MFS_1"/>
    <property type="match status" value="1"/>
</dbReference>
<feature type="transmembrane region" description="Helical" evidence="8">
    <location>
        <begin position="218"/>
        <end position="240"/>
    </location>
</feature>
<dbReference type="EMBL" id="CP001854">
    <property type="protein sequence ID" value="ADB52483.1"/>
    <property type="molecule type" value="Genomic_DNA"/>
</dbReference>
<feature type="transmembrane region" description="Helical" evidence="8">
    <location>
        <begin position="333"/>
        <end position="352"/>
    </location>
</feature>
<evidence type="ECO:0000256" key="3">
    <source>
        <dbReference type="ARBA" id="ARBA00022475"/>
    </source>
</evidence>
<evidence type="ECO:0000313" key="10">
    <source>
        <dbReference type="EMBL" id="ADB52483.1"/>
    </source>
</evidence>
<dbReference type="PROSITE" id="PS50850">
    <property type="entry name" value="MFS"/>
    <property type="match status" value="1"/>
</dbReference>
<evidence type="ECO:0000256" key="5">
    <source>
        <dbReference type="ARBA" id="ARBA00022989"/>
    </source>
</evidence>
<dbReference type="eggNOG" id="COG0477">
    <property type="taxonomic scope" value="Bacteria"/>
</dbReference>
<accession>D3F4M6</accession>
<dbReference type="Gene3D" id="1.20.1250.20">
    <property type="entry name" value="MFS general substrate transporter like domains"/>
    <property type="match status" value="1"/>
</dbReference>
<keyword evidence="11" id="KW-1185">Reference proteome</keyword>
<reference evidence="10 11" key="1">
    <citation type="journal article" date="2010" name="Stand. Genomic Sci.">
        <title>Complete genome sequence of Conexibacter woesei type strain (ID131577).</title>
        <authorList>
            <person name="Pukall R."/>
            <person name="Lapidus A."/>
            <person name="Glavina Del Rio T."/>
            <person name="Copeland A."/>
            <person name="Tice H."/>
            <person name="Cheng J.-F."/>
            <person name="Lucas S."/>
            <person name="Chen F."/>
            <person name="Nolan M."/>
            <person name="Bruce D."/>
            <person name="Goodwin L."/>
            <person name="Pitluck S."/>
            <person name="Mavromatis K."/>
            <person name="Ivanova N."/>
            <person name="Ovchinnikova G."/>
            <person name="Pati A."/>
            <person name="Chen A."/>
            <person name="Palaniappan K."/>
            <person name="Land M."/>
            <person name="Hauser L."/>
            <person name="Chang Y.-J."/>
            <person name="Jeffries C.D."/>
            <person name="Chain P."/>
            <person name="Meincke L."/>
            <person name="Sims D."/>
            <person name="Brettin T."/>
            <person name="Detter J.C."/>
            <person name="Rohde M."/>
            <person name="Goeker M."/>
            <person name="Bristow J."/>
            <person name="Eisen J.A."/>
            <person name="Markowitz V."/>
            <person name="Kyrpides N.C."/>
            <person name="Klenk H.-P."/>
            <person name="Hugenholtz P."/>
        </authorList>
    </citation>
    <scope>NUCLEOTIDE SEQUENCE [LARGE SCALE GENOMIC DNA]</scope>
    <source>
        <strain evidence="11">DSM 14684 / CIP 108061 / JCM 11494 / NBRC 100937 / ID131577</strain>
    </source>
</reference>
<comment type="subcellular location">
    <subcellularLocation>
        <location evidence="1">Cell membrane</location>
        <topology evidence="1">Multi-pass membrane protein</topology>
    </subcellularLocation>
</comment>
<dbReference type="OrthoDB" id="4484751at2"/>
<evidence type="ECO:0000256" key="4">
    <source>
        <dbReference type="ARBA" id="ARBA00022692"/>
    </source>
</evidence>
<evidence type="ECO:0000256" key="7">
    <source>
        <dbReference type="SAM" id="MobiDB-lite"/>
    </source>
</evidence>
<evidence type="ECO:0000313" key="11">
    <source>
        <dbReference type="Proteomes" id="UP000008229"/>
    </source>
</evidence>
<feature type="transmembrane region" description="Helical" evidence="8">
    <location>
        <begin position="429"/>
        <end position="450"/>
    </location>
</feature>
<feature type="transmembrane region" description="Helical" evidence="8">
    <location>
        <begin position="133"/>
        <end position="155"/>
    </location>
</feature>
<feature type="transmembrane region" description="Helical" evidence="8">
    <location>
        <begin position="193"/>
        <end position="212"/>
    </location>
</feature>